<comment type="caution">
    <text evidence="1">The sequence shown here is derived from an EMBL/GenBank/DDBJ whole genome shotgun (WGS) entry which is preliminary data.</text>
</comment>
<evidence type="ECO:0008006" key="3">
    <source>
        <dbReference type="Google" id="ProtNLM"/>
    </source>
</evidence>
<reference evidence="1 2" key="1">
    <citation type="submission" date="2021-03" db="EMBL/GenBank/DDBJ databases">
        <title>Paenibacillus artemisicola MWE-103 whole genome sequence.</title>
        <authorList>
            <person name="Ham Y.J."/>
        </authorList>
    </citation>
    <scope>NUCLEOTIDE SEQUENCE [LARGE SCALE GENOMIC DNA]</scope>
    <source>
        <strain evidence="1 2">MWE-103</strain>
    </source>
</reference>
<proteinExistence type="predicted"/>
<dbReference type="Pfam" id="PF21196">
    <property type="entry name" value="PcrA_UvrD_tudor"/>
    <property type="match status" value="1"/>
</dbReference>
<feature type="non-terminal residue" evidence="1">
    <location>
        <position position="1"/>
    </location>
</feature>
<dbReference type="Proteomes" id="UP000670947">
    <property type="component" value="Unassembled WGS sequence"/>
</dbReference>
<evidence type="ECO:0000313" key="1">
    <source>
        <dbReference type="EMBL" id="MBO7749048.1"/>
    </source>
</evidence>
<organism evidence="1 2">
    <name type="scientific">Paenibacillus artemisiicola</name>
    <dbReference type="NCBI Taxonomy" id="1172618"/>
    <lineage>
        <taxon>Bacteria</taxon>
        <taxon>Bacillati</taxon>
        <taxon>Bacillota</taxon>
        <taxon>Bacilli</taxon>
        <taxon>Bacillales</taxon>
        <taxon>Paenibacillaceae</taxon>
        <taxon>Paenibacillus</taxon>
    </lineage>
</organism>
<evidence type="ECO:0000313" key="2">
    <source>
        <dbReference type="Proteomes" id="UP000670947"/>
    </source>
</evidence>
<gene>
    <name evidence="1" type="ORF">I8J29_33300</name>
</gene>
<protein>
    <recommendedName>
        <fullName evidence="3">ATP-dependent DNA helicase PcrA</fullName>
    </recommendedName>
</protein>
<keyword evidence="2" id="KW-1185">Reference proteome</keyword>
<dbReference type="EMBL" id="JAGGDJ010000106">
    <property type="protein sequence ID" value="MBO7749048.1"/>
    <property type="molecule type" value="Genomic_DNA"/>
</dbReference>
<accession>A0ABS3WL44</accession>
<dbReference type="RefSeq" id="WP_208851549.1">
    <property type="nucleotide sequence ID" value="NZ_JAGGDJ010000106.1"/>
</dbReference>
<name>A0ABS3WL44_9BACL</name>
<sequence>AARGAAGGGAGGAAAGDFAAGDKVSHGKWGIGTVVSVRGTGSDKELQIAFPAPVGLKKLLASFAPITKQYRG</sequence>